<reference evidence="2 3" key="1">
    <citation type="submission" date="2017-06" db="EMBL/GenBank/DDBJ databases">
        <title>Complete genome sequence of Paenibacillus odorifer CBA7130.</title>
        <authorList>
            <person name="Nam Y.-D."/>
            <person name="Kang J."/>
            <person name="Chung W.-H."/>
        </authorList>
    </citation>
    <scope>NUCLEOTIDE SEQUENCE [LARGE SCALE GENOMIC DNA]</scope>
    <source>
        <strain evidence="2 3">CBA7130</strain>
    </source>
</reference>
<dbReference type="EMBL" id="CP021965">
    <property type="protein sequence ID" value="AWV32357.1"/>
    <property type="molecule type" value="Genomic_DNA"/>
</dbReference>
<dbReference type="PROSITE" id="PS50943">
    <property type="entry name" value="HTH_CROC1"/>
    <property type="match status" value="1"/>
</dbReference>
<dbReference type="InterPro" id="IPR010982">
    <property type="entry name" value="Lambda_DNA-bd_dom_sf"/>
</dbReference>
<gene>
    <name evidence="2" type="ORF">CD191_06870</name>
</gene>
<dbReference type="AlphaFoldDB" id="A0AAD0KJV8"/>
<accession>A0AAD0KJV8</accession>
<dbReference type="CDD" id="cd00093">
    <property type="entry name" value="HTH_XRE"/>
    <property type="match status" value="1"/>
</dbReference>
<evidence type="ECO:0000259" key="1">
    <source>
        <dbReference type="PROSITE" id="PS50943"/>
    </source>
</evidence>
<evidence type="ECO:0000313" key="3">
    <source>
        <dbReference type="Proteomes" id="UP000249163"/>
    </source>
</evidence>
<proteinExistence type="predicted"/>
<feature type="domain" description="HTH cro/C1-type" evidence="1">
    <location>
        <begin position="23"/>
        <end position="63"/>
    </location>
</feature>
<dbReference type="InterPro" id="IPR001387">
    <property type="entry name" value="Cro/C1-type_HTH"/>
</dbReference>
<name>A0AAD0KJV8_9BACL</name>
<sequence>MAVIGMIGLQFIADTFHMEYKTVAEAIGVSKQTFQDWIKERRKIPKPRLKQLSELFGIEDQVLFQKELLPSEKSEILMIYLTRTDEHEEIELTGVDDEGYEYTTTEHYSHNRQLIEYIHEEQKKERLIEQLEVLVDDEENEDFKRLEDVVTVFREQNRNKKTVLELVLYYLVHRDNEWGVHPDYAKYEQKQFFEKLDKLFEETGIKP</sequence>
<dbReference type="GO" id="GO:0003677">
    <property type="term" value="F:DNA binding"/>
    <property type="evidence" value="ECO:0007669"/>
    <property type="project" value="InterPro"/>
</dbReference>
<protein>
    <recommendedName>
        <fullName evidence="1">HTH cro/C1-type domain-containing protein</fullName>
    </recommendedName>
</protein>
<evidence type="ECO:0000313" key="2">
    <source>
        <dbReference type="EMBL" id="AWV32357.1"/>
    </source>
</evidence>
<dbReference type="Gene3D" id="1.10.260.40">
    <property type="entry name" value="lambda repressor-like DNA-binding domains"/>
    <property type="match status" value="1"/>
</dbReference>
<organism evidence="2 3">
    <name type="scientific">Paenibacillus odorifer</name>
    <dbReference type="NCBI Taxonomy" id="189426"/>
    <lineage>
        <taxon>Bacteria</taxon>
        <taxon>Bacillati</taxon>
        <taxon>Bacillota</taxon>
        <taxon>Bacilli</taxon>
        <taxon>Bacillales</taxon>
        <taxon>Paenibacillaceae</taxon>
        <taxon>Paenibacillus</taxon>
    </lineage>
</organism>
<dbReference type="Proteomes" id="UP000249163">
    <property type="component" value="Chromosome"/>
</dbReference>
<dbReference type="SUPFAM" id="SSF47413">
    <property type="entry name" value="lambda repressor-like DNA-binding domains"/>
    <property type="match status" value="1"/>
</dbReference>